<keyword evidence="1" id="KW-1133">Transmembrane helix</keyword>
<organism evidence="2 3">
    <name type="scientific">Candidatus Gemmiger avicola</name>
    <dbReference type="NCBI Taxonomy" id="2838605"/>
    <lineage>
        <taxon>Bacteria</taxon>
        <taxon>Bacillati</taxon>
        <taxon>Bacillota</taxon>
        <taxon>Clostridia</taxon>
        <taxon>Eubacteriales</taxon>
        <taxon>Gemmiger</taxon>
    </lineage>
</organism>
<proteinExistence type="predicted"/>
<keyword evidence="1" id="KW-0812">Transmembrane</keyword>
<dbReference type="AlphaFoldDB" id="A0A9D2M547"/>
<gene>
    <name evidence="2" type="ORF">H9945_03905</name>
</gene>
<accession>A0A9D2M547</accession>
<evidence type="ECO:0000256" key="1">
    <source>
        <dbReference type="SAM" id="Phobius"/>
    </source>
</evidence>
<comment type="caution">
    <text evidence="2">The sequence shown here is derived from an EMBL/GenBank/DDBJ whole genome shotgun (WGS) entry which is preliminary data.</text>
</comment>
<evidence type="ECO:0000313" key="2">
    <source>
        <dbReference type="EMBL" id="HJB41621.1"/>
    </source>
</evidence>
<dbReference type="Proteomes" id="UP000886803">
    <property type="component" value="Unassembled WGS sequence"/>
</dbReference>
<reference evidence="2" key="1">
    <citation type="journal article" date="2021" name="PeerJ">
        <title>Extensive microbial diversity within the chicken gut microbiome revealed by metagenomics and culture.</title>
        <authorList>
            <person name="Gilroy R."/>
            <person name="Ravi A."/>
            <person name="Getino M."/>
            <person name="Pursley I."/>
            <person name="Horton D.L."/>
            <person name="Alikhan N.F."/>
            <person name="Baker D."/>
            <person name="Gharbi K."/>
            <person name="Hall N."/>
            <person name="Watson M."/>
            <person name="Adriaenssens E.M."/>
            <person name="Foster-Nyarko E."/>
            <person name="Jarju S."/>
            <person name="Secka A."/>
            <person name="Antonio M."/>
            <person name="Oren A."/>
            <person name="Chaudhuri R.R."/>
            <person name="La Ragione R."/>
            <person name="Hildebrand F."/>
            <person name="Pallen M.J."/>
        </authorList>
    </citation>
    <scope>NUCLEOTIDE SEQUENCE</scope>
    <source>
        <strain evidence="2">ChiBcec8-13705</strain>
    </source>
</reference>
<feature type="transmembrane region" description="Helical" evidence="1">
    <location>
        <begin position="254"/>
        <end position="276"/>
    </location>
</feature>
<feature type="transmembrane region" description="Helical" evidence="1">
    <location>
        <begin position="175"/>
        <end position="197"/>
    </location>
</feature>
<reference evidence="2" key="2">
    <citation type="submission" date="2021-04" db="EMBL/GenBank/DDBJ databases">
        <authorList>
            <person name="Gilroy R."/>
        </authorList>
    </citation>
    <scope>NUCLEOTIDE SEQUENCE</scope>
    <source>
        <strain evidence="2">ChiBcec8-13705</strain>
    </source>
</reference>
<protein>
    <submittedName>
        <fullName evidence="2">Uncharacterized protein</fullName>
    </submittedName>
</protein>
<evidence type="ECO:0000313" key="3">
    <source>
        <dbReference type="Proteomes" id="UP000886803"/>
    </source>
</evidence>
<feature type="transmembrane region" description="Helical" evidence="1">
    <location>
        <begin position="209"/>
        <end position="234"/>
    </location>
</feature>
<sequence>MPQQKSNRPQRGVAGWTMLLSWLFSFLLVVLAALLMLMTTLCHAGYMKSRVSASQYGEKAYSAMREEFISYGAATGFSEETMTAVLDPVQIEQDLKDAVDGLYADAPYRYDRPAVAEAAYTAMQAEAESRGITLEGQTAASVQVVAEAVRQVYASYTAVPLLGQLFALIGKVRSILLVLLPINLVFCAMACILMLRISRYDAMLGARGLVFSFGGAGLVSLVIGLAVGPILGLQRLNLEPLALKDWIVSYVNGMFGRFLLFAAVYLILAAALALLLRPRRRRSAPRQA</sequence>
<keyword evidence="1" id="KW-0472">Membrane</keyword>
<name>A0A9D2M547_9FIRM</name>
<dbReference type="EMBL" id="DWYG01000057">
    <property type="protein sequence ID" value="HJB41621.1"/>
    <property type="molecule type" value="Genomic_DNA"/>
</dbReference>